<keyword evidence="4" id="KW-1185">Reference proteome</keyword>
<reference evidence="3" key="3">
    <citation type="submission" date="2023-05" db="EMBL/GenBank/DDBJ databases">
        <authorList>
            <person name="Smith C.H."/>
        </authorList>
    </citation>
    <scope>NUCLEOTIDE SEQUENCE</scope>
    <source>
        <strain evidence="3">CHS0354</strain>
        <tissue evidence="3">Mantle</tissue>
    </source>
</reference>
<keyword evidence="1" id="KW-0812">Transmembrane</keyword>
<dbReference type="InterPro" id="IPR027417">
    <property type="entry name" value="P-loop_NTPase"/>
</dbReference>
<evidence type="ECO:0000256" key="2">
    <source>
        <dbReference type="SAM" id="SignalP"/>
    </source>
</evidence>
<protein>
    <recommendedName>
        <fullName evidence="5">NACHT domain-containing protein</fullName>
    </recommendedName>
</protein>
<dbReference type="Gene3D" id="2.60.40.10">
    <property type="entry name" value="Immunoglobulins"/>
    <property type="match status" value="1"/>
</dbReference>
<name>A0AAE0RRA1_9BIVA</name>
<feature type="transmembrane region" description="Helical" evidence="1">
    <location>
        <begin position="243"/>
        <end position="266"/>
    </location>
</feature>
<dbReference type="SUPFAM" id="SSF48726">
    <property type="entry name" value="Immunoglobulin"/>
    <property type="match status" value="1"/>
</dbReference>
<evidence type="ECO:0008006" key="5">
    <source>
        <dbReference type="Google" id="ProtNLM"/>
    </source>
</evidence>
<accession>A0AAE0RRA1</accession>
<reference evidence="3" key="2">
    <citation type="journal article" date="2021" name="Genome Biol. Evol.">
        <title>Developing a high-quality reference genome for a parasitic bivalve with doubly uniparental inheritance (Bivalvia: Unionida).</title>
        <authorList>
            <person name="Smith C.H."/>
        </authorList>
    </citation>
    <scope>NUCLEOTIDE SEQUENCE</scope>
    <source>
        <strain evidence="3">CHS0354</strain>
        <tissue evidence="3">Mantle</tissue>
    </source>
</reference>
<dbReference type="SUPFAM" id="SSF52540">
    <property type="entry name" value="P-loop containing nucleoside triphosphate hydrolases"/>
    <property type="match status" value="1"/>
</dbReference>
<evidence type="ECO:0000313" key="4">
    <source>
        <dbReference type="Proteomes" id="UP001195483"/>
    </source>
</evidence>
<dbReference type="Gene3D" id="3.40.50.300">
    <property type="entry name" value="P-loop containing nucleotide triphosphate hydrolases"/>
    <property type="match status" value="1"/>
</dbReference>
<comment type="caution">
    <text evidence="3">The sequence shown here is derived from an EMBL/GenBank/DDBJ whole genome shotgun (WGS) entry which is preliminary data.</text>
</comment>
<feature type="chain" id="PRO_5041992171" description="NACHT domain-containing protein" evidence="2">
    <location>
        <begin position="26"/>
        <end position="739"/>
    </location>
</feature>
<evidence type="ECO:0000313" key="3">
    <source>
        <dbReference type="EMBL" id="KAK3578043.1"/>
    </source>
</evidence>
<dbReference type="InterPro" id="IPR036179">
    <property type="entry name" value="Ig-like_dom_sf"/>
</dbReference>
<keyword evidence="1" id="KW-0472">Membrane</keyword>
<dbReference type="PANTHER" id="PTHR46844">
    <property type="entry name" value="SLR5058 PROTEIN"/>
    <property type="match status" value="1"/>
</dbReference>
<dbReference type="PANTHER" id="PTHR46844:SF1">
    <property type="entry name" value="SLR5058 PROTEIN"/>
    <property type="match status" value="1"/>
</dbReference>
<dbReference type="InterPro" id="IPR013783">
    <property type="entry name" value="Ig-like_fold"/>
</dbReference>
<dbReference type="AlphaFoldDB" id="A0AAE0RRA1"/>
<gene>
    <name evidence="3" type="ORF">CHS0354_039591</name>
</gene>
<reference evidence="3" key="1">
    <citation type="journal article" date="2021" name="Genome Biol. Evol.">
        <title>A High-Quality Reference Genome for a Parasitic Bivalve with Doubly Uniparental Inheritance (Bivalvia: Unionida).</title>
        <authorList>
            <person name="Smith C.H."/>
        </authorList>
    </citation>
    <scope>NUCLEOTIDE SEQUENCE</scope>
    <source>
        <strain evidence="3">CHS0354</strain>
    </source>
</reference>
<sequence>MRHQWSISDVILIGVLAVQFEFAHALSWKPVTTNIVSCVKEQVLLTWEYEVDPGEYVKAKTWFTGVNRSAIRIAYWKDTDGLTIESAYKDRIELINDSLLLRDVKSSDEGLYTLIPSIPSSSEPDPKLTLNLTVYISPLEEEGCCKPDINASHDELHAFLHSEQGCGKPSPILIWNVTRNKAVSNYNTLMLGNTDKEGTYKACVIGPAVDRCFKGNREVLCKPYIVQADRQPQTNEIKTSLPVGAWIGIGLVILMLVMAVIVTLILRRKLQKSKDIVKEAEPFLKMDENVRQRITLLETALDVHSLTKELAHFYQTQPQKQVDESDLKLQTVITDGITPVPEIDINIYSKVLSRNGQPLNRILIQGEVGCGKKTWCDTLIHEWCKVHGQEHIDRNQSCSSNHYDNDNISFLKEYQLLFNISLSKVQNFSDLNDLLKYLHISLIDQLEIDIKEYVKKYKTIIIIQSLDEYRGNPSNVTNILSDEDLNQTVVIVTSTPHTWSRSYQETSVHRIVHVKGLDVKEMEKRAQKILKSDGFPQDMIDQFFTSIREKKLEKFATDPVFFPFLVKIWKKYCVLPPTRVEFLLNFLENQLKWKRKSIASNAFRFDFDKNMVFKGKLFIIYYGKIVQFLGQIAFRLMELNRDRTMVFEQDFEDIFSKQNVPNGADHQFILSFCKEINLVSTVESDEGLIENFSFSHKVMVEFLAAIYISNLKGEKRQRVETKVQSLRDCNEFLSFVSGE</sequence>
<evidence type="ECO:0000256" key="1">
    <source>
        <dbReference type="SAM" id="Phobius"/>
    </source>
</evidence>
<organism evidence="3 4">
    <name type="scientific">Potamilus streckersoni</name>
    <dbReference type="NCBI Taxonomy" id="2493646"/>
    <lineage>
        <taxon>Eukaryota</taxon>
        <taxon>Metazoa</taxon>
        <taxon>Spiralia</taxon>
        <taxon>Lophotrochozoa</taxon>
        <taxon>Mollusca</taxon>
        <taxon>Bivalvia</taxon>
        <taxon>Autobranchia</taxon>
        <taxon>Heteroconchia</taxon>
        <taxon>Palaeoheterodonta</taxon>
        <taxon>Unionida</taxon>
        <taxon>Unionoidea</taxon>
        <taxon>Unionidae</taxon>
        <taxon>Ambleminae</taxon>
        <taxon>Lampsilini</taxon>
        <taxon>Potamilus</taxon>
    </lineage>
</organism>
<dbReference type="Proteomes" id="UP001195483">
    <property type="component" value="Unassembled WGS sequence"/>
</dbReference>
<feature type="signal peptide" evidence="2">
    <location>
        <begin position="1"/>
        <end position="25"/>
    </location>
</feature>
<proteinExistence type="predicted"/>
<keyword evidence="2" id="KW-0732">Signal</keyword>
<keyword evidence="1" id="KW-1133">Transmembrane helix</keyword>
<dbReference type="EMBL" id="JAEAOA010002311">
    <property type="protein sequence ID" value="KAK3578043.1"/>
    <property type="molecule type" value="Genomic_DNA"/>
</dbReference>